<organism evidence="1 2">
    <name type="scientific">Paramarasmius palmivorus</name>
    <dbReference type="NCBI Taxonomy" id="297713"/>
    <lineage>
        <taxon>Eukaryota</taxon>
        <taxon>Fungi</taxon>
        <taxon>Dikarya</taxon>
        <taxon>Basidiomycota</taxon>
        <taxon>Agaricomycotina</taxon>
        <taxon>Agaricomycetes</taxon>
        <taxon>Agaricomycetidae</taxon>
        <taxon>Agaricales</taxon>
        <taxon>Marasmiineae</taxon>
        <taxon>Marasmiaceae</taxon>
        <taxon>Paramarasmius</taxon>
    </lineage>
</organism>
<keyword evidence="2" id="KW-1185">Reference proteome</keyword>
<proteinExistence type="predicted"/>
<reference evidence="1 2" key="1">
    <citation type="submission" date="2024-01" db="EMBL/GenBank/DDBJ databases">
        <title>A draft genome for a cacao thread blight-causing isolate of Paramarasmius palmivorus.</title>
        <authorList>
            <person name="Baruah I.K."/>
            <person name="Bukari Y."/>
            <person name="Amoako-Attah I."/>
            <person name="Meinhardt L.W."/>
            <person name="Bailey B.A."/>
            <person name="Cohen S.P."/>
        </authorList>
    </citation>
    <scope>NUCLEOTIDE SEQUENCE [LARGE SCALE GENOMIC DNA]</scope>
    <source>
        <strain evidence="1 2">GH-12</strain>
    </source>
</reference>
<evidence type="ECO:0000313" key="1">
    <source>
        <dbReference type="EMBL" id="KAK7053360.1"/>
    </source>
</evidence>
<name>A0AAW0DND9_9AGAR</name>
<evidence type="ECO:0000313" key="2">
    <source>
        <dbReference type="Proteomes" id="UP001383192"/>
    </source>
</evidence>
<dbReference type="EMBL" id="JAYKXP010000010">
    <property type="protein sequence ID" value="KAK7053360.1"/>
    <property type="molecule type" value="Genomic_DNA"/>
</dbReference>
<accession>A0AAW0DND9</accession>
<protein>
    <submittedName>
        <fullName evidence="1">Uncharacterized protein</fullName>
    </submittedName>
</protein>
<dbReference type="AlphaFoldDB" id="A0AAW0DND9"/>
<sequence length="312" mass="34723">MVYVRVFSTNGPGIIESESSERHSWCCGSCIDTLPATSLSDGLKTSRSILYQPESHYLQPGALPGIKTNQSISVCMWADESELAADMSGLVQWGVQWDGMHVTTSCLFQTNNRLATGPISLLVTTQVSKSVFSNPVLIESLKRLQRQRGLASLSVHILHINTTHKTYSPNALINAARLLASTSHVLLAPGGHSSVPFNHFRDEIMMWTKSSLSVPSILHNTTSLKYPLPALTPLLVSRDSSFWCPERFFYLTDRVSTWNECLWQFWLTTEGKFSVVRSAIPTQKTGEQTLSESEVRVHPSRLDDGFTQHNTL</sequence>
<dbReference type="Proteomes" id="UP001383192">
    <property type="component" value="Unassembled WGS sequence"/>
</dbReference>
<gene>
    <name evidence="1" type="ORF">VNI00_003986</name>
</gene>
<comment type="caution">
    <text evidence="1">The sequence shown here is derived from an EMBL/GenBank/DDBJ whole genome shotgun (WGS) entry which is preliminary data.</text>
</comment>